<dbReference type="Proteomes" id="UP000184233">
    <property type="component" value="Unassembled WGS sequence"/>
</dbReference>
<dbReference type="InterPro" id="IPR009056">
    <property type="entry name" value="Cyt_c-like_dom"/>
</dbReference>
<evidence type="ECO:0000313" key="8">
    <source>
        <dbReference type="Proteomes" id="UP000184233"/>
    </source>
</evidence>
<evidence type="ECO:0000256" key="3">
    <source>
        <dbReference type="ARBA" id="ARBA00023004"/>
    </source>
</evidence>
<feature type="chain" id="PRO_5012973883" description="Cytochrome c domain-containing protein" evidence="5">
    <location>
        <begin position="26"/>
        <end position="470"/>
    </location>
</feature>
<proteinExistence type="predicted"/>
<feature type="signal peptide" evidence="5">
    <location>
        <begin position="1"/>
        <end position="25"/>
    </location>
</feature>
<dbReference type="PROSITE" id="PS51257">
    <property type="entry name" value="PROKAR_LIPOPROTEIN"/>
    <property type="match status" value="1"/>
</dbReference>
<dbReference type="PANTHER" id="PTHR30600">
    <property type="entry name" value="CYTOCHROME C PEROXIDASE-RELATED"/>
    <property type="match status" value="1"/>
</dbReference>
<gene>
    <name evidence="7" type="ORF">BGO89_09335</name>
</gene>
<dbReference type="InterPro" id="IPR051395">
    <property type="entry name" value="Cytochrome_c_Peroxidase/MauG"/>
</dbReference>
<dbReference type="PIRSF" id="PIRSF028099">
    <property type="entry name" value="DUF1111"/>
    <property type="match status" value="1"/>
</dbReference>
<feature type="domain" description="Cytochrome c" evidence="6">
    <location>
        <begin position="338"/>
        <end position="470"/>
    </location>
</feature>
<protein>
    <recommendedName>
        <fullName evidence="6">Cytochrome c domain-containing protein</fullName>
    </recommendedName>
</protein>
<dbReference type="PANTHER" id="PTHR30600:SF4">
    <property type="entry name" value="CYTOCHROME C DOMAIN-CONTAINING PROTEIN"/>
    <property type="match status" value="1"/>
</dbReference>
<evidence type="ECO:0000256" key="4">
    <source>
        <dbReference type="PROSITE-ProRule" id="PRU00433"/>
    </source>
</evidence>
<reference evidence="7 8" key="1">
    <citation type="submission" date="2016-09" db="EMBL/GenBank/DDBJ databases">
        <title>Genome-resolved meta-omics ties microbial dynamics to process performance in biotechnology for thiocyanate degradation.</title>
        <authorList>
            <person name="Kantor R.S."/>
            <person name="Huddy R.J."/>
            <person name="Iyer R."/>
            <person name="Thomas B.C."/>
            <person name="Brown C.T."/>
            <person name="Anantharaman K."/>
            <person name="Tringe S."/>
            <person name="Hettich R.L."/>
            <person name="Harrison S.T."/>
            <person name="Banfield J.F."/>
        </authorList>
    </citation>
    <scope>NUCLEOTIDE SEQUENCE [LARGE SCALE GENOMIC DNA]</scope>
    <source>
        <strain evidence="7">59-99</strain>
    </source>
</reference>
<evidence type="ECO:0000313" key="7">
    <source>
        <dbReference type="EMBL" id="OJX57337.1"/>
    </source>
</evidence>
<organism evidence="7 8">
    <name type="scientific">Candidatus Kapaibacterium thiocyanatum</name>
    <dbReference type="NCBI Taxonomy" id="1895771"/>
    <lineage>
        <taxon>Bacteria</taxon>
        <taxon>Pseudomonadati</taxon>
        <taxon>Candidatus Kapaibacteriota</taxon>
        <taxon>Candidatus Kapaibacteriia</taxon>
        <taxon>Candidatus Kapaibacteriales</taxon>
        <taxon>Candidatus Kapaibacteriaceae</taxon>
        <taxon>Candidatus Kapaibacterium</taxon>
    </lineage>
</organism>
<dbReference type="GO" id="GO:0004130">
    <property type="term" value="F:cytochrome-c peroxidase activity"/>
    <property type="evidence" value="ECO:0007669"/>
    <property type="project" value="TreeGrafter"/>
</dbReference>
<dbReference type="GO" id="GO:0009055">
    <property type="term" value="F:electron transfer activity"/>
    <property type="evidence" value="ECO:0007669"/>
    <property type="project" value="InterPro"/>
</dbReference>
<keyword evidence="3 4" id="KW-0408">Iron</keyword>
<dbReference type="InterPro" id="IPR010538">
    <property type="entry name" value="DHOR"/>
</dbReference>
<dbReference type="InterPro" id="IPR036909">
    <property type="entry name" value="Cyt_c-like_dom_sf"/>
</dbReference>
<evidence type="ECO:0000256" key="2">
    <source>
        <dbReference type="ARBA" id="ARBA00022723"/>
    </source>
</evidence>
<dbReference type="AlphaFoldDB" id="A0A1M3KY70"/>
<dbReference type="Gene3D" id="1.10.760.10">
    <property type="entry name" value="Cytochrome c-like domain"/>
    <property type="match status" value="1"/>
</dbReference>
<dbReference type="STRING" id="1895771.BGO89_09335"/>
<accession>A0A1M3KY70</accession>
<dbReference type="GO" id="GO:0020037">
    <property type="term" value="F:heme binding"/>
    <property type="evidence" value="ECO:0007669"/>
    <property type="project" value="InterPro"/>
</dbReference>
<evidence type="ECO:0000256" key="5">
    <source>
        <dbReference type="SAM" id="SignalP"/>
    </source>
</evidence>
<keyword evidence="2 4" id="KW-0479">Metal-binding</keyword>
<sequence>MTSLGARSTCLRHGLGVLICWLALASCSQDKGSNPVQQGWEYDARSGGAATTMDGSVNAFGNASPALSMDERLRFQTGNSFFRNNWVAAPSSTTARDGLGPFFDARSCGSCHTFDGRGRPPAFPGDPASGMVYKLGRAGVDGLLPDDIYGGAMNSFAIPGVEPEGRVEVAYVEEPGNYPDGTVYSLRRPVYKVYGGVYGAVDGATHVLPRIAPQMIGMGLLEAVDQATLQRIAGSQVAPVSGTLRYVPDPIAAHPVVGRFGWKAGQPSVRTQTAAAFVNDIGITNTLHEKEDITSAQWGRLGTLPDGGHPEIDDDMLDAVAFYSATLAVPARRNVDDPAVVRGARNFTAVRCTSCHVPVLTTGSQAVVAAYRNQTIHPFTDLLLHDMGSGLADPIGDGIVGAGEWRTPPLWGLGLIAVVNKHTFLLHDGRARTIEEAILWHDGEAASSRSAFKSLNAAERADLLRFMESL</sequence>
<keyword evidence="5" id="KW-0732">Signal</keyword>
<dbReference type="SUPFAM" id="SSF46626">
    <property type="entry name" value="Cytochrome c"/>
    <property type="match status" value="1"/>
</dbReference>
<dbReference type="PROSITE" id="PS51007">
    <property type="entry name" value="CYTC"/>
    <property type="match status" value="1"/>
</dbReference>
<dbReference type="EMBL" id="MKVH01000024">
    <property type="protein sequence ID" value="OJX57337.1"/>
    <property type="molecule type" value="Genomic_DNA"/>
</dbReference>
<comment type="caution">
    <text evidence="7">The sequence shown here is derived from an EMBL/GenBank/DDBJ whole genome shotgun (WGS) entry which is preliminary data.</text>
</comment>
<dbReference type="Pfam" id="PF06537">
    <property type="entry name" value="DHOR"/>
    <property type="match status" value="2"/>
</dbReference>
<evidence type="ECO:0000256" key="1">
    <source>
        <dbReference type="ARBA" id="ARBA00022617"/>
    </source>
</evidence>
<name>A0A1M3KY70_9BACT</name>
<keyword evidence="1 4" id="KW-0349">Heme</keyword>
<dbReference type="GO" id="GO:0046872">
    <property type="term" value="F:metal ion binding"/>
    <property type="evidence" value="ECO:0007669"/>
    <property type="project" value="UniProtKB-KW"/>
</dbReference>
<evidence type="ECO:0000259" key="6">
    <source>
        <dbReference type="PROSITE" id="PS51007"/>
    </source>
</evidence>